<reference evidence="2 3" key="1">
    <citation type="submission" date="2014-02" db="EMBL/GenBank/DDBJ databases">
        <title>Genome sequence of Brachybacterium phenoliresistens strain W13A50.</title>
        <authorList>
            <person name="Wang X."/>
        </authorList>
    </citation>
    <scope>NUCLEOTIDE SEQUENCE [LARGE SCALE GENOMIC DNA]</scope>
    <source>
        <strain evidence="2 3">W13A50</strain>
    </source>
</reference>
<dbReference type="Proteomes" id="UP000023067">
    <property type="component" value="Unassembled WGS sequence"/>
</dbReference>
<dbReference type="PATRIC" id="fig|396014.3.peg.2715"/>
<feature type="transmembrane region" description="Helical" evidence="1">
    <location>
        <begin position="30"/>
        <end position="49"/>
    </location>
</feature>
<sequence>MLRLLRMIGLGFLLAAGVTALVGPPGAGWWGVPIGLILVILTSVLLSIARTTGGLAAAPPELVQAALAAGRTGTARIDALRQTGTRINDQPVCVLDLTVQPRHGAAFRTRLQDIVPLTDMPAHQPGIRRPVALLLEGEPDLQFVDGQVPPAAVQDVPPASEAIPLRLPQPGPLRADGTRMRPLISTSRRGRPLRALAFTLVMLLTAGLLLLPQRAAVEQTLAALPEGRLHLDLRSPDGIDAALRAVQEGAGHDRVMDVVIMEDLIVVDAPVAAGEVNTDEWTYRRGHLERTGPTLIQPDVAQEQFAAGDVAWETLWPAAQQAAAEQGLEDPGDVSFTVSRDLAEDGEWTGPVLVRFSVGDEYTETFYVMEADGTGLRAA</sequence>
<dbReference type="STRING" id="396014.BF93_03440"/>
<name>Z9JRK9_9MICO</name>
<dbReference type="RefSeq" id="WP_038373384.1">
    <property type="nucleotide sequence ID" value="NZ_KK069999.1"/>
</dbReference>
<keyword evidence="1" id="KW-0812">Transmembrane</keyword>
<keyword evidence="1" id="KW-1133">Transmembrane helix</keyword>
<evidence type="ECO:0000256" key="1">
    <source>
        <dbReference type="SAM" id="Phobius"/>
    </source>
</evidence>
<evidence type="ECO:0000313" key="2">
    <source>
        <dbReference type="EMBL" id="EWS80436.1"/>
    </source>
</evidence>
<dbReference type="HOGENOM" id="CLU_719416_0_0_11"/>
<proteinExistence type="predicted"/>
<feature type="transmembrane region" description="Helical" evidence="1">
    <location>
        <begin position="193"/>
        <end position="211"/>
    </location>
</feature>
<gene>
    <name evidence="2" type="ORF">BF93_03440</name>
</gene>
<dbReference type="AlphaFoldDB" id="Z9JRK9"/>
<dbReference type="EMBL" id="JDYK01000015">
    <property type="protein sequence ID" value="EWS80436.1"/>
    <property type="molecule type" value="Genomic_DNA"/>
</dbReference>
<protein>
    <submittedName>
        <fullName evidence="2">Uncharacterized protein</fullName>
    </submittedName>
</protein>
<accession>Z9JRK9</accession>
<keyword evidence="1" id="KW-0472">Membrane</keyword>
<dbReference type="eggNOG" id="ENOG502ZBR0">
    <property type="taxonomic scope" value="Bacteria"/>
</dbReference>
<dbReference type="OrthoDB" id="4965912at2"/>
<keyword evidence="3" id="KW-1185">Reference proteome</keyword>
<evidence type="ECO:0000313" key="3">
    <source>
        <dbReference type="Proteomes" id="UP000023067"/>
    </source>
</evidence>
<organism evidence="2 3">
    <name type="scientific">Brachybacterium phenoliresistens</name>
    <dbReference type="NCBI Taxonomy" id="396014"/>
    <lineage>
        <taxon>Bacteria</taxon>
        <taxon>Bacillati</taxon>
        <taxon>Actinomycetota</taxon>
        <taxon>Actinomycetes</taxon>
        <taxon>Micrococcales</taxon>
        <taxon>Dermabacteraceae</taxon>
        <taxon>Brachybacterium</taxon>
    </lineage>
</organism>
<comment type="caution">
    <text evidence="2">The sequence shown here is derived from an EMBL/GenBank/DDBJ whole genome shotgun (WGS) entry which is preliminary data.</text>
</comment>